<dbReference type="InterPro" id="IPR016039">
    <property type="entry name" value="Thiolase-like"/>
</dbReference>
<keyword evidence="2" id="KW-0808">Transferase</keyword>
<dbReference type="GO" id="GO:0016746">
    <property type="term" value="F:acyltransferase activity"/>
    <property type="evidence" value="ECO:0007669"/>
    <property type="project" value="UniProtKB-KW"/>
</dbReference>
<evidence type="ECO:0000256" key="2">
    <source>
        <dbReference type="ARBA" id="ARBA00022679"/>
    </source>
</evidence>
<dbReference type="Pfam" id="PF18313">
    <property type="entry name" value="TLP1_add_C"/>
    <property type="match status" value="1"/>
</dbReference>
<protein>
    <recommendedName>
        <fullName evidence="4">Thiolase-like protein type 1 additional C-terminal domain-containing protein</fullName>
    </recommendedName>
</protein>
<dbReference type="Proteomes" id="UP000310066">
    <property type="component" value="Unassembled WGS sequence"/>
</dbReference>
<evidence type="ECO:0000313" key="6">
    <source>
        <dbReference type="Proteomes" id="UP000310066"/>
    </source>
</evidence>
<organism evidence="5 6">
    <name type="scientific">Friedmanniomyces endolithicus</name>
    <dbReference type="NCBI Taxonomy" id="329885"/>
    <lineage>
        <taxon>Eukaryota</taxon>
        <taxon>Fungi</taxon>
        <taxon>Dikarya</taxon>
        <taxon>Ascomycota</taxon>
        <taxon>Pezizomycotina</taxon>
        <taxon>Dothideomycetes</taxon>
        <taxon>Dothideomycetidae</taxon>
        <taxon>Mycosphaerellales</taxon>
        <taxon>Teratosphaeriaceae</taxon>
        <taxon>Friedmanniomyces</taxon>
    </lineage>
</organism>
<reference evidence="5 6" key="1">
    <citation type="submission" date="2017-03" db="EMBL/GenBank/DDBJ databases">
        <title>Genomes of endolithic fungi from Antarctica.</title>
        <authorList>
            <person name="Coleine C."/>
            <person name="Masonjones S."/>
            <person name="Stajich J.E."/>
        </authorList>
    </citation>
    <scope>NUCLEOTIDE SEQUENCE [LARGE SCALE GENOMIC DNA]</scope>
    <source>
        <strain evidence="5 6">CCFEE 5311</strain>
    </source>
</reference>
<dbReference type="Gene3D" id="3.40.47.10">
    <property type="match status" value="1"/>
</dbReference>
<evidence type="ECO:0000256" key="3">
    <source>
        <dbReference type="ARBA" id="ARBA00023315"/>
    </source>
</evidence>
<comment type="caution">
    <text evidence="5">The sequence shown here is derived from an EMBL/GenBank/DDBJ whole genome shotgun (WGS) entry which is preliminary data.</text>
</comment>
<evidence type="ECO:0000256" key="1">
    <source>
        <dbReference type="ARBA" id="ARBA00010982"/>
    </source>
</evidence>
<dbReference type="AlphaFoldDB" id="A0A4U0VCD0"/>
<keyword evidence="3" id="KW-0012">Acyltransferase</keyword>
<dbReference type="SUPFAM" id="SSF53901">
    <property type="entry name" value="Thiolase-like"/>
    <property type="match status" value="1"/>
</dbReference>
<dbReference type="OrthoDB" id="435240at2759"/>
<dbReference type="PANTHER" id="PTHR18919:SF139">
    <property type="entry name" value="THIOLASE-LIKE PROTEIN TYPE 1 ADDITIONAL C-TERMINAL DOMAIN-CONTAINING PROTEIN"/>
    <property type="match status" value="1"/>
</dbReference>
<gene>
    <name evidence="5" type="ORF">B0A54_03451</name>
</gene>
<dbReference type="InterPro" id="IPR040771">
    <property type="entry name" value="TLP1_add_C"/>
</dbReference>
<dbReference type="Gene3D" id="2.40.50.840">
    <property type="match status" value="1"/>
</dbReference>
<dbReference type="EMBL" id="NAJP01000010">
    <property type="protein sequence ID" value="TKA45766.1"/>
    <property type="molecule type" value="Genomic_DNA"/>
</dbReference>
<feature type="domain" description="Thiolase-like protein type 1 additional C-terminal" evidence="4">
    <location>
        <begin position="423"/>
        <end position="497"/>
    </location>
</feature>
<name>A0A4U0VCD0_9PEZI</name>
<accession>A0A4U0VCD0</accession>
<evidence type="ECO:0000313" key="5">
    <source>
        <dbReference type="EMBL" id="TKA45766.1"/>
    </source>
</evidence>
<sequence>MNIRRQTPIVVGVGDIVNRSKTVENAVEPLDLMYEAISNAVRDTGLAPSAATTLQAGIDSLDVIKCWTWPYVDLPGLIAQRLAIDPLRKHQSPHGGNQPGLLFDEAARRISKGESRVALLTGGEALASLSACAAAKRLPPPNWTPLAEAVTTVFSPTTRELSANLGATHNIGSPIQVYPLFETGFRAHRSQSVQDNHAESAQLYAEFAQVAKANEYAWSYGNETGTAQSIGTVTKKNRMICTPYPLLMNAFNTVNLAAACILTSVEHAMELGISEDRWIYALGGAGTRDSDDFWQRPNFWWSPAISRSLDAAMEASCLGKDDIDLYDFYSCFPIVPKLACHHLGIPIVNPPKSITLLGGLTSFGGAGNNYSMHAITEMTRQLRKGNGQTGLILANGGVVTYQYAVCLSTKPRRDGQPYPDRNPLPEYVTDVQVPVIEEKADGVATIETCTVECDKKGPLRAYVVGRLKANGHRFIANHDDERTLKELCSTEIEQIGRQES</sequence>
<dbReference type="STRING" id="329885.A0A4U0VCD0"/>
<comment type="similarity">
    <text evidence="1">Belongs to the thiolase-like superfamily. Thiolase family.</text>
</comment>
<dbReference type="PANTHER" id="PTHR18919">
    <property type="entry name" value="ACETYL-COA C-ACYLTRANSFERASE"/>
    <property type="match status" value="1"/>
</dbReference>
<evidence type="ECO:0000259" key="4">
    <source>
        <dbReference type="Pfam" id="PF18313"/>
    </source>
</evidence>
<proteinExistence type="inferred from homology"/>